<dbReference type="CDD" id="cd07185">
    <property type="entry name" value="OmpA_C-like"/>
    <property type="match status" value="1"/>
</dbReference>
<evidence type="ECO:0000256" key="1">
    <source>
        <dbReference type="ARBA" id="ARBA00004442"/>
    </source>
</evidence>
<feature type="signal peptide" evidence="6">
    <location>
        <begin position="1"/>
        <end position="25"/>
    </location>
</feature>
<dbReference type="PANTHER" id="PTHR30329">
    <property type="entry name" value="STATOR ELEMENT OF FLAGELLAR MOTOR COMPLEX"/>
    <property type="match status" value="1"/>
</dbReference>
<feature type="region of interest" description="Disordered" evidence="5">
    <location>
        <begin position="74"/>
        <end position="113"/>
    </location>
</feature>
<name>A0ABS1V6X8_9PROT</name>
<dbReference type="InterPro" id="IPR006665">
    <property type="entry name" value="OmpA-like"/>
</dbReference>
<evidence type="ECO:0000256" key="5">
    <source>
        <dbReference type="SAM" id="MobiDB-lite"/>
    </source>
</evidence>
<gene>
    <name evidence="8" type="ORF">JMJ55_16335</name>
</gene>
<accession>A0ABS1V6X8</accession>
<evidence type="ECO:0000313" key="9">
    <source>
        <dbReference type="Proteomes" id="UP000606490"/>
    </source>
</evidence>
<dbReference type="Gene3D" id="3.30.1330.60">
    <property type="entry name" value="OmpA-like domain"/>
    <property type="match status" value="1"/>
</dbReference>
<evidence type="ECO:0000256" key="4">
    <source>
        <dbReference type="PROSITE-ProRule" id="PRU00473"/>
    </source>
</evidence>
<organism evidence="8 9">
    <name type="scientific">Belnapia mucosa</name>
    <dbReference type="NCBI Taxonomy" id="2804532"/>
    <lineage>
        <taxon>Bacteria</taxon>
        <taxon>Pseudomonadati</taxon>
        <taxon>Pseudomonadota</taxon>
        <taxon>Alphaproteobacteria</taxon>
        <taxon>Acetobacterales</taxon>
        <taxon>Roseomonadaceae</taxon>
        <taxon>Belnapia</taxon>
    </lineage>
</organism>
<feature type="domain" description="OmpA-like" evidence="7">
    <location>
        <begin position="107"/>
        <end position="226"/>
    </location>
</feature>
<evidence type="ECO:0000313" key="8">
    <source>
        <dbReference type="EMBL" id="MBL6456906.1"/>
    </source>
</evidence>
<dbReference type="InterPro" id="IPR036737">
    <property type="entry name" value="OmpA-like_sf"/>
</dbReference>
<evidence type="ECO:0000256" key="6">
    <source>
        <dbReference type="SAM" id="SignalP"/>
    </source>
</evidence>
<dbReference type="PANTHER" id="PTHR30329:SF21">
    <property type="entry name" value="LIPOPROTEIN YIAD-RELATED"/>
    <property type="match status" value="1"/>
</dbReference>
<keyword evidence="9" id="KW-1185">Reference proteome</keyword>
<evidence type="ECO:0000256" key="3">
    <source>
        <dbReference type="ARBA" id="ARBA00023237"/>
    </source>
</evidence>
<sequence>MARLTLLAGTAALLAAFALPTIATAQSDLAAQSLIDRLKPSAGSGTRGIRIPGDSPAPTQVVAPAPVWSAPAAARAPAPATPAPTAAPTQTAAGRPTAARPAAPRETTADAPSVSITVTFASGSATLTPEAERALAPLGQALASPELAPYRFRIEGHTDTVGDAAVNQALSERRAAAVKDYLSRVYGVDAGRLVAVGFGSSQLLVQTPPQVNESRNRRVQVVNIGN</sequence>
<dbReference type="PRINTS" id="PR01021">
    <property type="entry name" value="OMPADOMAIN"/>
</dbReference>
<dbReference type="InterPro" id="IPR006664">
    <property type="entry name" value="OMP_bac"/>
</dbReference>
<dbReference type="PROSITE" id="PS51123">
    <property type="entry name" value="OMPA_2"/>
    <property type="match status" value="1"/>
</dbReference>
<comment type="caution">
    <text evidence="8">The sequence shown here is derived from an EMBL/GenBank/DDBJ whole genome shotgun (WGS) entry which is preliminary data.</text>
</comment>
<comment type="subcellular location">
    <subcellularLocation>
        <location evidence="1">Cell outer membrane</location>
    </subcellularLocation>
</comment>
<keyword evidence="3" id="KW-0998">Cell outer membrane</keyword>
<dbReference type="InterPro" id="IPR050330">
    <property type="entry name" value="Bact_OuterMem_StrucFunc"/>
</dbReference>
<keyword evidence="6" id="KW-0732">Signal</keyword>
<dbReference type="EMBL" id="JAEUXJ010000006">
    <property type="protein sequence ID" value="MBL6456906.1"/>
    <property type="molecule type" value="Genomic_DNA"/>
</dbReference>
<dbReference type="RefSeq" id="WP_202826645.1">
    <property type="nucleotide sequence ID" value="NZ_JAEUXJ010000006.1"/>
</dbReference>
<evidence type="ECO:0000259" key="7">
    <source>
        <dbReference type="PROSITE" id="PS51123"/>
    </source>
</evidence>
<feature type="chain" id="PRO_5045794610" evidence="6">
    <location>
        <begin position="26"/>
        <end position="226"/>
    </location>
</feature>
<evidence type="ECO:0000256" key="2">
    <source>
        <dbReference type="ARBA" id="ARBA00023136"/>
    </source>
</evidence>
<dbReference type="Pfam" id="PF00691">
    <property type="entry name" value="OmpA"/>
    <property type="match status" value="1"/>
</dbReference>
<feature type="compositionally biased region" description="Low complexity" evidence="5">
    <location>
        <begin position="74"/>
        <end position="112"/>
    </location>
</feature>
<keyword evidence="2 4" id="KW-0472">Membrane</keyword>
<protein>
    <submittedName>
        <fullName evidence="8">OmpA family protein</fullName>
    </submittedName>
</protein>
<dbReference type="Proteomes" id="UP000606490">
    <property type="component" value="Unassembled WGS sequence"/>
</dbReference>
<proteinExistence type="predicted"/>
<reference evidence="8 9" key="1">
    <citation type="submission" date="2021-01" db="EMBL/GenBank/DDBJ databases">
        <title>Belnapia mucosa sp. nov. and Belnapia arida sp. nov., isolated from the Tabernas Desert (Almeria, Spain).</title>
        <authorList>
            <person name="Molina-Menor E."/>
            <person name="Vidal-Verdu A."/>
            <person name="Calonge A."/>
            <person name="Satari L."/>
            <person name="Pereto Magraner J."/>
            <person name="Porcar Miralles M."/>
        </authorList>
    </citation>
    <scope>NUCLEOTIDE SEQUENCE [LARGE SCALE GENOMIC DNA]</scope>
    <source>
        <strain evidence="8 9">T6</strain>
    </source>
</reference>
<dbReference type="SUPFAM" id="SSF103088">
    <property type="entry name" value="OmpA-like"/>
    <property type="match status" value="1"/>
</dbReference>